<sequence>MDPREIGLCALFCGVEHVSEAVKRNRLEVEAFTSLITYESSPCFEKLRTTLIDVVTSIGEEKTSAMLSISPEALKIITTQKLNNSKNNSTKQATPKKNIHAPKPPSIDYSNTESLKDRIVRLYNAGVRIKCIQGLYDLQSPGLIHSLCNWTRCDAETVEKLKNKRQEILNLRNEGKTDEEIIAQLKIAHQKLKEIAGDFNRTKLFFTKQDIEDAKDLAKILKNRDKAARELGISGVIFRKWIDGKIETLWETENGEEPLKKLALLENYFIMKNVEKAAKSANVDLLRAGRWIKQFEKKMTELNEKLFKRPRRKHTEEGGVENEDGEPEKKQKIEENTPSDCTEDDSES</sequence>
<evidence type="ECO:0000256" key="1">
    <source>
        <dbReference type="SAM" id="MobiDB-lite"/>
    </source>
</evidence>
<keyword evidence="3" id="KW-1185">Reference proteome</keyword>
<proteinExistence type="predicted"/>
<evidence type="ECO:0000313" key="2">
    <source>
        <dbReference type="EMBL" id="CAG9321433.1"/>
    </source>
</evidence>
<feature type="region of interest" description="Disordered" evidence="1">
    <location>
        <begin position="84"/>
        <end position="107"/>
    </location>
</feature>
<evidence type="ECO:0000313" key="3">
    <source>
        <dbReference type="Proteomes" id="UP001162131"/>
    </source>
</evidence>
<gene>
    <name evidence="2" type="ORF">BSTOLATCC_MIC28715</name>
</gene>
<feature type="region of interest" description="Disordered" evidence="1">
    <location>
        <begin position="306"/>
        <end position="348"/>
    </location>
</feature>
<accession>A0AAU9JBQ4</accession>
<organism evidence="2 3">
    <name type="scientific">Blepharisma stoltei</name>
    <dbReference type="NCBI Taxonomy" id="1481888"/>
    <lineage>
        <taxon>Eukaryota</taxon>
        <taxon>Sar</taxon>
        <taxon>Alveolata</taxon>
        <taxon>Ciliophora</taxon>
        <taxon>Postciliodesmatophora</taxon>
        <taxon>Heterotrichea</taxon>
        <taxon>Heterotrichida</taxon>
        <taxon>Blepharismidae</taxon>
        <taxon>Blepharisma</taxon>
    </lineage>
</organism>
<protein>
    <submittedName>
        <fullName evidence="2">Uncharacterized protein</fullName>
    </submittedName>
</protein>
<dbReference type="Proteomes" id="UP001162131">
    <property type="component" value="Unassembled WGS sequence"/>
</dbReference>
<reference evidence="2" key="1">
    <citation type="submission" date="2021-09" db="EMBL/GenBank/DDBJ databases">
        <authorList>
            <consortium name="AG Swart"/>
            <person name="Singh M."/>
            <person name="Singh A."/>
            <person name="Seah K."/>
            <person name="Emmerich C."/>
        </authorList>
    </citation>
    <scope>NUCLEOTIDE SEQUENCE</scope>
    <source>
        <strain evidence="2">ATCC30299</strain>
    </source>
</reference>
<dbReference type="AlphaFoldDB" id="A0AAU9JBQ4"/>
<name>A0AAU9JBQ4_9CILI</name>
<dbReference type="EMBL" id="CAJZBQ010000028">
    <property type="protein sequence ID" value="CAG9321433.1"/>
    <property type="molecule type" value="Genomic_DNA"/>
</dbReference>
<feature type="compositionally biased region" description="Polar residues" evidence="1">
    <location>
        <begin position="84"/>
        <end position="95"/>
    </location>
</feature>
<comment type="caution">
    <text evidence="2">The sequence shown here is derived from an EMBL/GenBank/DDBJ whole genome shotgun (WGS) entry which is preliminary data.</text>
</comment>